<evidence type="ECO:0000313" key="2">
    <source>
        <dbReference type="EMBL" id="CAA3023579.1"/>
    </source>
</evidence>
<feature type="region of interest" description="Disordered" evidence="1">
    <location>
        <begin position="93"/>
        <end position="127"/>
    </location>
</feature>
<evidence type="ECO:0000256" key="1">
    <source>
        <dbReference type="SAM" id="MobiDB-lite"/>
    </source>
</evidence>
<keyword evidence="3" id="KW-1185">Reference proteome</keyword>
<feature type="region of interest" description="Disordered" evidence="1">
    <location>
        <begin position="1"/>
        <end position="45"/>
    </location>
</feature>
<dbReference type="Gramene" id="OE9A090827T1">
    <property type="protein sequence ID" value="OE9A090827C1"/>
    <property type="gene ID" value="OE9A090827"/>
</dbReference>
<protein>
    <submittedName>
        <fullName evidence="2">Uncharacterized protein</fullName>
    </submittedName>
</protein>
<proteinExistence type="predicted"/>
<dbReference type="Proteomes" id="UP000594638">
    <property type="component" value="Unassembled WGS sequence"/>
</dbReference>
<name>A0A8S0UZH2_OLEEU</name>
<feature type="compositionally biased region" description="Basic and acidic residues" evidence="1">
    <location>
        <begin position="14"/>
        <end position="42"/>
    </location>
</feature>
<evidence type="ECO:0000313" key="3">
    <source>
        <dbReference type="Proteomes" id="UP000594638"/>
    </source>
</evidence>
<organism evidence="2 3">
    <name type="scientific">Olea europaea subsp. europaea</name>
    <dbReference type="NCBI Taxonomy" id="158383"/>
    <lineage>
        <taxon>Eukaryota</taxon>
        <taxon>Viridiplantae</taxon>
        <taxon>Streptophyta</taxon>
        <taxon>Embryophyta</taxon>
        <taxon>Tracheophyta</taxon>
        <taxon>Spermatophyta</taxon>
        <taxon>Magnoliopsida</taxon>
        <taxon>eudicotyledons</taxon>
        <taxon>Gunneridae</taxon>
        <taxon>Pentapetalae</taxon>
        <taxon>asterids</taxon>
        <taxon>lamiids</taxon>
        <taxon>Lamiales</taxon>
        <taxon>Oleaceae</taxon>
        <taxon>Oleeae</taxon>
        <taxon>Olea</taxon>
    </lineage>
</organism>
<comment type="caution">
    <text evidence="2">The sequence shown here is derived from an EMBL/GenBank/DDBJ whole genome shotgun (WGS) entry which is preliminary data.</text>
</comment>
<accession>A0A8S0UZH2</accession>
<dbReference type="EMBL" id="CACTIH010009092">
    <property type="protein sequence ID" value="CAA3023579.1"/>
    <property type="molecule type" value="Genomic_DNA"/>
</dbReference>
<feature type="compositionally biased region" description="Basic and acidic residues" evidence="1">
    <location>
        <begin position="93"/>
        <end position="112"/>
    </location>
</feature>
<sequence>MRPMRVVGPVARRKSQEPMTKETEGKDSEDHDSGDSDGDRVRRSGQTGTFFTLYVHRATTPMQAPSTSYALPTAMAGSSLTTEDTTEAFVDYAGHHPLRDGPDKDMGIDRYSTHLAMPGRSPRANAY</sequence>
<reference evidence="2 3" key="1">
    <citation type="submission" date="2019-12" db="EMBL/GenBank/DDBJ databases">
        <authorList>
            <person name="Alioto T."/>
            <person name="Alioto T."/>
            <person name="Gomez Garrido J."/>
        </authorList>
    </citation>
    <scope>NUCLEOTIDE SEQUENCE [LARGE SCALE GENOMIC DNA]</scope>
</reference>
<gene>
    <name evidence="2" type="ORF">OLEA9_A090827</name>
</gene>
<dbReference type="AlphaFoldDB" id="A0A8S0UZH2"/>